<dbReference type="InterPro" id="IPR015943">
    <property type="entry name" value="WD40/YVTN_repeat-like_dom_sf"/>
</dbReference>
<dbReference type="GO" id="GO:0016020">
    <property type="term" value="C:membrane"/>
    <property type="evidence" value="ECO:0007669"/>
    <property type="project" value="TreeGrafter"/>
</dbReference>
<dbReference type="Proteomes" id="UP000008237">
    <property type="component" value="Unassembled WGS sequence"/>
</dbReference>
<evidence type="ECO:0000256" key="1">
    <source>
        <dbReference type="PROSITE-ProRule" id="PRU00221"/>
    </source>
</evidence>
<evidence type="ECO:0000313" key="2">
    <source>
        <dbReference type="EMBL" id="EFN75667.1"/>
    </source>
</evidence>
<dbReference type="InterPro" id="IPR001680">
    <property type="entry name" value="WD40_rpt"/>
</dbReference>
<accession>E2C8R3</accession>
<dbReference type="GO" id="GO:0005829">
    <property type="term" value="C:cytosol"/>
    <property type="evidence" value="ECO:0007669"/>
    <property type="project" value="TreeGrafter"/>
</dbReference>
<dbReference type="InParanoid" id="E2C8R3"/>
<keyword evidence="3" id="KW-1185">Reference proteome</keyword>
<name>E2C8R3_HARSA</name>
<organism evidence="3">
    <name type="scientific">Harpegnathos saltator</name>
    <name type="common">Jerdon's jumping ant</name>
    <dbReference type="NCBI Taxonomy" id="610380"/>
    <lineage>
        <taxon>Eukaryota</taxon>
        <taxon>Metazoa</taxon>
        <taxon>Ecdysozoa</taxon>
        <taxon>Arthropoda</taxon>
        <taxon>Hexapoda</taxon>
        <taxon>Insecta</taxon>
        <taxon>Pterygota</taxon>
        <taxon>Neoptera</taxon>
        <taxon>Endopterygota</taxon>
        <taxon>Hymenoptera</taxon>
        <taxon>Apocrita</taxon>
        <taxon>Aculeata</taxon>
        <taxon>Formicoidea</taxon>
        <taxon>Formicidae</taxon>
        <taxon>Ponerinae</taxon>
        <taxon>Ponerini</taxon>
        <taxon>Harpegnathos</taxon>
    </lineage>
</organism>
<dbReference type="AlphaFoldDB" id="E2C8R3"/>
<dbReference type="SUPFAM" id="SSF50978">
    <property type="entry name" value="WD40 repeat-like"/>
    <property type="match status" value="1"/>
</dbReference>
<dbReference type="Pfam" id="PF00400">
    <property type="entry name" value="WD40"/>
    <property type="match status" value="1"/>
</dbReference>
<evidence type="ECO:0000313" key="3">
    <source>
        <dbReference type="Proteomes" id="UP000008237"/>
    </source>
</evidence>
<feature type="repeat" description="WD" evidence="1">
    <location>
        <begin position="121"/>
        <end position="152"/>
    </location>
</feature>
<dbReference type="InterPro" id="IPR036322">
    <property type="entry name" value="WD40_repeat_dom_sf"/>
</dbReference>
<keyword evidence="1" id="KW-0853">WD repeat</keyword>
<dbReference type="STRING" id="610380.E2C8R3"/>
<dbReference type="PANTHER" id="PTHR13743">
    <property type="entry name" value="BEIGE/BEACH-RELATED"/>
    <property type="match status" value="1"/>
</dbReference>
<dbReference type="PROSITE" id="PS50294">
    <property type="entry name" value="WD_REPEATS_REGION"/>
    <property type="match status" value="1"/>
</dbReference>
<protein>
    <submittedName>
        <fullName evidence="2">Neurobeachin</fullName>
    </submittedName>
</protein>
<gene>
    <name evidence="2" type="ORF">EAI_05444</name>
</gene>
<proteinExistence type="predicted"/>
<dbReference type="EMBL" id="GL453689">
    <property type="protein sequence ID" value="EFN75667.1"/>
    <property type="molecule type" value="Genomic_DNA"/>
</dbReference>
<dbReference type="Gene3D" id="2.130.10.10">
    <property type="entry name" value="YVTN repeat-like/Quinoprotein amine dehydrogenase"/>
    <property type="match status" value="1"/>
</dbReference>
<dbReference type="InterPro" id="IPR050865">
    <property type="entry name" value="BEACH_Domain"/>
</dbReference>
<dbReference type="GO" id="GO:0019901">
    <property type="term" value="F:protein kinase binding"/>
    <property type="evidence" value="ECO:0007669"/>
    <property type="project" value="TreeGrafter"/>
</dbReference>
<dbReference type="PROSITE" id="PS50082">
    <property type="entry name" value="WD_REPEATS_2"/>
    <property type="match status" value="1"/>
</dbReference>
<dbReference type="OrthoDB" id="26681at2759"/>
<dbReference type="GO" id="GO:0008104">
    <property type="term" value="P:intracellular protein localization"/>
    <property type="evidence" value="ECO:0007669"/>
    <property type="project" value="TreeGrafter"/>
</dbReference>
<dbReference type="PANTHER" id="PTHR13743:SF162">
    <property type="entry name" value="NEUROBEACHIN"/>
    <property type="match status" value="1"/>
</dbReference>
<reference evidence="2 3" key="1">
    <citation type="journal article" date="2010" name="Science">
        <title>Genomic comparison of the ants Camponotus floridanus and Harpegnathos saltator.</title>
        <authorList>
            <person name="Bonasio R."/>
            <person name="Zhang G."/>
            <person name="Ye C."/>
            <person name="Mutti N.S."/>
            <person name="Fang X."/>
            <person name="Qin N."/>
            <person name="Donahue G."/>
            <person name="Yang P."/>
            <person name="Li Q."/>
            <person name="Li C."/>
            <person name="Zhang P."/>
            <person name="Huang Z."/>
            <person name="Berger S.L."/>
            <person name="Reinberg D."/>
            <person name="Wang J."/>
            <person name="Liebig J."/>
        </authorList>
    </citation>
    <scope>NUCLEOTIDE SEQUENCE [LARGE SCALE GENOMIC DNA]</scope>
    <source>
        <strain evidence="2 3">R22 G/1</strain>
    </source>
</reference>
<sequence length="180" mass="20099">MLFLIFVAQAANSSNPALRRHLGDNFSQKLKIRSNCFVTTVDSRFLVACGFWDNSFRVFSTETDGPVLVHTTFGDLLRSLEAPNGFSSPENIAMSREGVIVVNYERGHIAAFTINGKRLRHESHNDNLQCLLLSRDGEYLMTGGDKGIVEVWRTFNLALLYAFPACESSVRSLALAHDQK</sequence>